<dbReference type="InterPro" id="IPR050266">
    <property type="entry name" value="AB_hydrolase_sf"/>
</dbReference>
<keyword evidence="3" id="KW-1185">Reference proteome</keyword>
<organism evidence="2 3">
    <name type="scientific">Paenibacillus sediminis</name>
    <dbReference type="NCBI Taxonomy" id="664909"/>
    <lineage>
        <taxon>Bacteria</taxon>
        <taxon>Bacillati</taxon>
        <taxon>Bacillota</taxon>
        <taxon>Bacilli</taxon>
        <taxon>Bacillales</taxon>
        <taxon>Paenibacillaceae</taxon>
        <taxon>Paenibacillus</taxon>
    </lineage>
</organism>
<evidence type="ECO:0000313" key="3">
    <source>
        <dbReference type="Proteomes" id="UP001519273"/>
    </source>
</evidence>
<dbReference type="RefSeq" id="WP_209849151.1">
    <property type="nucleotide sequence ID" value="NZ_CBCRVE010000008.1"/>
</dbReference>
<evidence type="ECO:0000259" key="1">
    <source>
        <dbReference type="Pfam" id="PF00561"/>
    </source>
</evidence>
<dbReference type="PANTHER" id="PTHR43798">
    <property type="entry name" value="MONOACYLGLYCEROL LIPASE"/>
    <property type="match status" value="1"/>
</dbReference>
<dbReference type="PRINTS" id="PR00111">
    <property type="entry name" value="ABHYDROLASE"/>
</dbReference>
<dbReference type="Pfam" id="PF00561">
    <property type="entry name" value="Abhydrolase_1"/>
    <property type="match status" value="1"/>
</dbReference>
<name>A0ABS4H3T5_9BACL</name>
<dbReference type="InterPro" id="IPR000073">
    <property type="entry name" value="AB_hydrolase_1"/>
</dbReference>
<proteinExistence type="predicted"/>
<protein>
    <submittedName>
        <fullName evidence="2">Pimeloyl-ACP methyl ester carboxylesterase</fullName>
    </submittedName>
</protein>
<gene>
    <name evidence="2" type="ORF">J2Z20_002087</name>
</gene>
<dbReference type="EMBL" id="JAGGKP010000004">
    <property type="protein sequence ID" value="MBP1937194.1"/>
    <property type="molecule type" value="Genomic_DNA"/>
</dbReference>
<sequence>MQKTIYRKKEGESLFKEAYDRTLQEWDVPYGSSYVNTRFGRTHVIAAGPKGAEPLVLLHGFGFSSTMWKDNIKDLSEQYRVYALDFVGDINRSVATKQIESKADCANWFSDVLDELHLHKANVMGMSYGGFLALVFAILLPNRVDKLITICPGASLQKQKKQFFLRSLHAGIFPSAQNIDRFIRYMSADASKIDSTIRYQFIVAMQNCIPRIKVFASYLTDDELQKIEAPTLLLIGNHEVQYNPNAAIERAGRFIPKLDAHLIKDAGHGVTLEQPQVVDQHVLQFLQK</sequence>
<feature type="domain" description="AB hydrolase-1" evidence="1">
    <location>
        <begin position="54"/>
        <end position="273"/>
    </location>
</feature>
<evidence type="ECO:0000313" key="2">
    <source>
        <dbReference type="EMBL" id="MBP1937194.1"/>
    </source>
</evidence>
<comment type="caution">
    <text evidence="2">The sequence shown here is derived from an EMBL/GenBank/DDBJ whole genome shotgun (WGS) entry which is preliminary data.</text>
</comment>
<accession>A0ABS4H3T5</accession>
<dbReference type="SUPFAM" id="SSF53474">
    <property type="entry name" value="alpha/beta-Hydrolases"/>
    <property type="match status" value="1"/>
</dbReference>
<dbReference type="Gene3D" id="3.40.50.1820">
    <property type="entry name" value="alpha/beta hydrolase"/>
    <property type="match status" value="1"/>
</dbReference>
<dbReference type="InterPro" id="IPR029058">
    <property type="entry name" value="AB_hydrolase_fold"/>
</dbReference>
<reference evidence="2 3" key="1">
    <citation type="submission" date="2021-03" db="EMBL/GenBank/DDBJ databases">
        <title>Genomic Encyclopedia of Type Strains, Phase IV (KMG-IV): sequencing the most valuable type-strain genomes for metagenomic binning, comparative biology and taxonomic classification.</title>
        <authorList>
            <person name="Goeker M."/>
        </authorList>
    </citation>
    <scope>NUCLEOTIDE SEQUENCE [LARGE SCALE GENOMIC DNA]</scope>
    <source>
        <strain evidence="2 3">DSM 23491</strain>
    </source>
</reference>
<dbReference type="Proteomes" id="UP001519273">
    <property type="component" value="Unassembled WGS sequence"/>
</dbReference>